<sequence length="162" mass="18104">MCSSFLGILPIKSSSAVSYPVDAQVLNDWKFSRLKEFKYREVGAENEPFDLYMQNVGLLEESNVIAEAKSDDAEVSMAPIKEDGSSAEEHSVYSSPNWGFSGCLGQELAALLVHLEVRSADLDLLYMFFTFLLNFMSKRVIVQFVWPEIWSSQAVLPSSGQC</sequence>
<proteinExistence type="predicted"/>
<reference evidence="1 2" key="1">
    <citation type="submission" date="2024-01" db="EMBL/GenBank/DDBJ databases">
        <title>The complete chloroplast genome sequence of Lithospermum erythrorhizon: insights into the phylogenetic relationship among Boraginaceae species and the maternal lineages of purple gromwells.</title>
        <authorList>
            <person name="Okada T."/>
            <person name="Watanabe K."/>
        </authorList>
    </citation>
    <scope>NUCLEOTIDE SEQUENCE [LARGE SCALE GENOMIC DNA]</scope>
</reference>
<dbReference type="EMBL" id="BAABME010020186">
    <property type="protein sequence ID" value="GAA0159671.1"/>
    <property type="molecule type" value="Genomic_DNA"/>
</dbReference>
<dbReference type="Proteomes" id="UP001454036">
    <property type="component" value="Unassembled WGS sequence"/>
</dbReference>
<comment type="caution">
    <text evidence="1">The sequence shown here is derived from an EMBL/GenBank/DDBJ whole genome shotgun (WGS) entry which is preliminary data.</text>
</comment>
<keyword evidence="2" id="KW-1185">Reference proteome</keyword>
<organism evidence="1 2">
    <name type="scientific">Lithospermum erythrorhizon</name>
    <name type="common">Purple gromwell</name>
    <name type="synonym">Lithospermum officinale var. erythrorhizon</name>
    <dbReference type="NCBI Taxonomy" id="34254"/>
    <lineage>
        <taxon>Eukaryota</taxon>
        <taxon>Viridiplantae</taxon>
        <taxon>Streptophyta</taxon>
        <taxon>Embryophyta</taxon>
        <taxon>Tracheophyta</taxon>
        <taxon>Spermatophyta</taxon>
        <taxon>Magnoliopsida</taxon>
        <taxon>eudicotyledons</taxon>
        <taxon>Gunneridae</taxon>
        <taxon>Pentapetalae</taxon>
        <taxon>asterids</taxon>
        <taxon>lamiids</taxon>
        <taxon>Boraginales</taxon>
        <taxon>Boraginaceae</taxon>
        <taxon>Boraginoideae</taxon>
        <taxon>Lithospermeae</taxon>
        <taxon>Lithospermum</taxon>
    </lineage>
</organism>
<evidence type="ECO:0000313" key="2">
    <source>
        <dbReference type="Proteomes" id="UP001454036"/>
    </source>
</evidence>
<name>A0AAV3Q8E2_LITER</name>
<evidence type="ECO:0000313" key="1">
    <source>
        <dbReference type="EMBL" id="GAA0159671.1"/>
    </source>
</evidence>
<protein>
    <submittedName>
        <fullName evidence="1">Uncharacterized protein</fullName>
    </submittedName>
</protein>
<dbReference type="AlphaFoldDB" id="A0AAV3Q8E2"/>
<gene>
    <name evidence="1" type="ORF">LIER_38911</name>
</gene>
<dbReference type="PANTHER" id="PTHR35696">
    <property type="entry name" value="ELECTRON CARRIER/IRON ION-BINDING PROTEIN"/>
    <property type="match status" value="1"/>
</dbReference>
<dbReference type="PANTHER" id="PTHR35696:SF1">
    <property type="entry name" value="ELECTRON CARRIER_IRON ION-BINDING PROTEIN"/>
    <property type="match status" value="1"/>
</dbReference>
<accession>A0AAV3Q8E2</accession>